<accession>A0A397T2P7</accession>
<evidence type="ECO:0000313" key="2">
    <source>
        <dbReference type="Proteomes" id="UP000265703"/>
    </source>
</evidence>
<reference evidence="1 2" key="1">
    <citation type="submission" date="2018-06" db="EMBL/GenBank/DDBJ databases">
        <title>Comparative genomics reveals the genomic features of Rhizophagus irregularis, R. cerebriforme, R. diaphanum and Gigaspora rosea, and their symbiotic lifestyle signature.</title>
        <authorList>
            <person name="Morin E."/>
            <person name="San Clemente H."/>
            <person name="Chen E.C.H."/>
            <person name="De La Providencia I."/>
            <person name="Hainaut M."/>
            <person name="Kuo A."/>
            <person name="Kohler A."/>
            <person name="Murat C."/>
            <person name="Tang N."/>
            <person name="Roy S."/>
            <person name="Loubradou J."/>
            <person name="Henrissat B."/>
            <person name="Grigoriev I.V."/>
            <person name="Corradi N."/>
            <person name="Roux C."/>
            <person name="Martin F.M."/>
        </authorList>
    </citation>
    <scope>NUCLEOTIDE SEQUENCE [LARGE SCALE GENOMIC DNA]</scope>
    <source>
        <strain evidence="1 2">DAOM 227022</strain>
    </source>
</reference>
<dbReference type="STRING" id="658196.A0A397T2P7"/>
<comment type="caution">
    <text evidence="1">The sequence shown here is derived from an EMBL/GenBank/DDBJ whole genome shotgun (WGS) entry which is preliminary data.</text>
</comment>
<dbReference type="Proteomes" id="UP000265703">
    <property type="component" value="Unassembled WGS sequence"/>
</dbReference>
<keyword evidence="2" id="KW-1185">Reference proteome</keyword>
<gene>
    <name evidence="1" type="ORF">C1645_821846</name>
</gene>
<organism evidence="1 2">
    <name type="scientific">Glomus cerebriforme</name>
    <dbReference type="NCBI Taxonomy" id="658196"/>
    <lineage>
        <taxon>Eukaryota</taxon>
        <taxon>Fungi</taxon>
        <taxon>Fungi incertae sedis</taxon>
        <taxon>Mucoromycota</taxon>
        <taxon>Glomeromycotina</taxon>
        <taxon>Glomeromycetes</taxon>
        <taxon>Glomerales</taxon>
        <taxon>Glomeraceae</taxon>
        <taxon>Glomus</taxon>
    </lineage>
</organism>
<dbReference type="OrthoDB" id="2408008at2759"/>
<protein>
    <recommendedName>
        <fullName evidence="3">Reverse transcriptase domain-containing protein</fullName>
    </recommendedName>
</protein>
<proteinExistence type="predicted"/>
<evidence type="ECO:0008006" key="3">
    <source>
        <dbReference type="Google" id="ProtNLM"/>
    </source>
</evidence>
<evidence type="ECO:0000313" key="1">
    <source>
        <dbReference type="EMBL" id="RIA91609.1"/>
    </source>
</evidence>
<sequence length="560" mass="64016">MFAFINNNTQVPFTLNTTKFRNISNDNDQIISFSPKVVGYLDDTSWFAHSLADLETFLNLSSEFYKFENVHINIDKYEILTNVKKRQNQDITLNINNMIIHTKTGARSQGKTPSKPEGYYHSITAFYPDFTTTDISSLRNKRITFASQVTTKDGMYLLPYLETEAINHRGNIPKWYEKLQTECSIGPNQVLISPLENPVITSLPVSHIPNESTKTYYRHRTKIWVYYWDPKINNVIIGRIIEIYNPSHGIPTNIGYIHLSNKIDKHRNNSSNLIPVTDTPYYTPSRIDTNSLISSPSTITDPIIANTFIGFPSTLSCLQDIRFLNQTTSNLFFSPMIQSNTSPLKIVESVSDGSKPARMTTQQSLKTNNYLLWFILKNYIRDNNLTVILNKVTVHSNNISNDMADHLAKFGCDVPQPIIINPRNLTSSMGNLTWNNLGIVDKSVRKWGKSLYASKSFNEFLNNTSLEPLLDLAKTHPIDFTSTHQWFQQIPDDLCLQLKQNSYQGRKIKEANFILPTGDQQQAFYPDLYSNHLILCQLCHMAVDQNEHIGNCDSYLTPVK</sequence>
<dbReference type="AlphaFoldDB" id="A0A397T2P7"/>
<dbReference type="EMBL" id="QKYT01000148">
    <property type="protein sequence ID" value="RIA91609.1"/>
    <property type="molecule type" value="Genomic_DNA"/>
</dbReference>
<name>A0A397T2P7_9GLOM</name>